<reference evidence="9" key="1">
    <citation type="submission" date="2022-08" db="UniProtKB">
        <authorList>
            <consortium name="EnsemblMetazoa"/>
        </authorList>
    </citation>
    <scope>IDENTIFICATION</scope>
    <source>
        <strain evidence="9">05x7-T-G4-1.051#20</strain>
    </source>
</reference>
<keyword evidence="7" id="KW-0472">Membrane</keyword>
<dbReference type="InterPro" id="IPR035976">
    <property type="entry name" value="Sushi/SCR/CCP_sf"/>
</dbReference>
<dbReference type="SMART" id="SM00032">
    <property type="entry name" value="CCP"/>
    <property type="match status" value="4"/>
</dbReference>
<keyword evidence="4" id="KW-1015">Disulfide bond</keyword>
<dbReference type="AlphaFoldDB" id="A0A8W8MSB7"/>
<dbReference type="InterPro" id="IPR000436">
    <property type="entry name" value="Sushi_SCR_CCP_dom"/>
</dbReference>
<dbReference type="SUPFAM" id="SSF57535">
    <property type="entry name" value="Complement control module/SCR domain"/>
    <property type="match status" value="4"/>
</dbReference>
<dbReference type="PROSITE" id="PS50923">
    <property type="entry name" value="SUSHI"/>
    <property type="match status" value="3"/>
</dbReference>
<sequence length="372" mass="41159">MQNYTDQCEFKPKCVLEYRDQSILFFCSACKEVTFNRATVYVQNPQKPLYTLNVGDNVTYTCQTGHRLAAGNLIRICQENGSWSGEEPICKPCAMATFNAYTTDAEYFQLNDTLNVGDNVTYTCKTGYRLAAGNLTRICQENGSWSGVEPICKPCSEAAYNTSTTNAQYYGPNDTLNVGDNATYTCKTGHRLAAGNLTRICQENGSWSGEEPICKPCTVATFNASTTDAQYFQPNDTLNVGDNVTYTCKTGYRLADGNLTRLCQENGSWTGEEPYCKRCKCSCKRLASQNFIKDPIVLQQRIAETKKILEVKRSELSAYKRKKISSHDGRASSTGIGMTLGVGVITFVIGAIVCSDLLTCRARRGRRAPRKA</sequence>
<dbReference type="Proteomes" id="UP000005408">
    <property type="component" value="Unassembled WGS sequence"/>
</dbReference>
<evidence type="ECO:0000313" key="10">
    <source>
        <dbReference type="Proteomes" id="UP000005408"/>
    </source>
</evidence>
<evidence type="ECO:0000313" key="9">
    <source>
        <dbReference type="EnsemblMetazoa" id="G3727.1:cds"/>
    </source>
</evidence>
<evidence type="ECO:0000259" key="8">
    <source>
        <dbReference type="PROSITE" id="PS50923"/>
    </source>
</evidence>
<dbReference type="EnsemblMetazoa" id="G3727.1">
    <property type="protein sequence ID" value="G3727.1:cds"/>
    <property type="gene ID" value="G3727"/>
</dbReference>
<evidence type="ECO:0000256" key="6">
    <source>
        <dbReference type="PROSITE-ProRule" id="PRU00302"/>
    </source>
</evidence>
<keyword evidence="3" id="KW-0677">Repeat</keyword>
<dbReference type="CDD" id="cd00033">
    <property type="entry name" value="CCP"/>
    <property type="match status" value="4"/>
</dbReference>
<keyword evidence="5" id="KW-0325">Glycoprotein</keyword>
<name>A0A8W8MSB7_MAGGI</name>
<keyword evidence="7" id="KW-0812">Transmembrane</keyword>
<proteinExistence type="predicted"/>
<dbReference type="Pfam" id="PF00084">
    <property type="entry name" value="Sushi"/>
    <property type="match status" value="4"/>
</dbReference>
<feature type="domain" description="Sushi" evidence="8">
    <location>
        <begin position="215"/>
        <end position="278"/>
    </location>
</feature>
<dbReference type="PANTHER" id="PTHR46393">
    <property type="entry name" value="SUSHI DOMAIN-CONTAINING PROTEIN"/>
    <property type="match status" value="1"/>
</dbReference>
<dbReference type="PANTHER" id="PTHR46393:SF7">
    <property type="entry name" value="COMPLEMENT C2"/>
    <property type="match status" value="1"/>
</dbReference>
<dbReference type="Gene3D" id="2.10.70.10">
    <property type="entry name" value="Complement Module, domain 1"/>
    <property type="match status" value="4"/>
</dbReference>
<keyword evidence="2" id="KW-0732">Signal</keyword>
<organism evidence="9 10">
    <name type="scientific">Magallana gigas</name>
    <name type="common">Pacific oyster</name>
    <name type="synonym">Crassostrea gigas</name>
    <dbReference type="NCBI Taxonomy" id="29159"/>
    <lineage>
        <taxon>Eukaryota</taxon>
        <taxon>Metazoa</taxon>
        <taxon>Spiralia</taxon>
        <taxon>Lophotrochozoa</taxon>
        <taxon>Mollusca</taxon>
        <taxon>Bivalvia</taxon>
        <taxon>Autobranchia</taxon>
        <taxon>Pteriomorphia</taxon>
        <taxon>Ostreida</taxon>
        <taxon>Ostreoidea</taxon>
        <taxon>Ostreidae</taxon>
        <taxon>Magallana</taxon>
    </lineage>
</organism>
<evidence type="ECO:0000256" key="4">
    <source>
        <dbReference type="ARBA" id="ARBA00023157"/>
    </source>
</evidence>
<feature type="domain" description="Sushi" evidence="8">
    <location>
        <begin position="28"/>
        <end position="90"/>
    </location>
</feature>
<keyword evidence="10" id="KW-1185">Reference proteome</keyword>
<feature type="transmembrane region" description="Helical" evidence="7">
    <location>
        <begin position="335"/>
        <end position="358"/>
    </location>
</feature>
<keyword evidence="1 6" id="KW-0768">Sushi</keyword>
<evidence type="ECO:0000256" key="7">
    <source>
        <dbReference type="SAM" id="Phobius"/>
    </source>
</evidence>
<evidence type="ECO:0000256" key="1">
    <source>
        <dbReference type="ARBA" id="ARBA00022659"/>
    </source>
</evidence>
<protein>
    <recommendedName>
        <fullName evidence="8">Sushi domain-containing protein</fullName>
    </recommendedName>
</protein>
<comment type="caution">
    <text evidence="6">Lacks conserved residue(s) required for the propagation of feature annotation.</text>
</comment>
<feature type="domain" description="Sushi" evidence="8">
    <location>
        <begin position="91"/>
        <end position="154"/>
    </location>
</feature>
<keyword evidence="7" id="KW-1133">Transmembrane helix</keyword>
<evidence type="ECO:0000256" key="2">
    <source>
        <dbReference type="ARBA" id="ARBA00022729"/>
    </source>
</evidence>
<evidence type="ECO:0000256" key="5">
    <source>
        <dbReference type="ARBA" id="ARBA00023180"/>
    </source>
</evidence>
<accession>A0A8W8MSB7</accession>
<evidence type="ECO:0000256" key="3">
    <source>
        <dbReference type="ARBA" id="ARBA00022737"/>
    </source>
</evidence>